<feature type="chain" id="PRO_5003290397" description="Altered inheritance of mitochondria protein 5, mitochondrial" evidence="2">
    <location>
        <begin position="18"/>
        <end position="123"/>
    </location>
</feature>
<dbReference type="RefSeq" id="XP_004994416.1">
    <property type="nucleotide sequence ID" value="XM_004994359.1"/>
</dbReference>
<reference evidence="3" key="1">
    <citation type="submission" date="2009-08" db="EMBL/GenBank/DDBJ databases">
        <title>Annotation of Salpingoeca rosetta.</title>
        <authorList>
            <consortium name="The Broad Institute Genome Sequencing Platform"/>
            <person name="Russ C."/>
            <person name="Cuomo C."/>
            <person name="Burger G."/>
            <person name="Gray M.W."/>
            <person name="Holland P.W.H."/>
            <person name="King N."/>
            <person name="Lang F.B.F."/>
            <person name="Roger A.J."/>
            <person name="Ruiz-Trillo I."/>
            <person name="Young S.K."/>
            <person name="Zeng Q."/>
            <person name="Gargeya S."/>
            <person name="Alvarado L."/>
            <person name="Berlin A."/>
            <person name="Chapman S.B."/>
            <person name="Chen Z."/>
            <person name="Freedman E."/>
            <person name="Gellesch M."/>
            <person name="Goldberg J."/>
            <person name="Griggs A."/>
            <person name="Gujja S."/>
            <person name="Heilman E."/>
            <person name="Heiman D."/>
            <person name="Howarth C."/>
            <person name="Mehta T."/>
            <person name="Neiman D."/>
            <person name="Pearson M."/>
            <person name="Roberts A."/>
            <person name="Saif S."/>
            <person name="Shea T."/>
            <person name="Shenoy N."/>
            <person name="Sisk P."/>
            <person name="Stolte C."/>
            <person name="Sykes S."/>
            <person name="White J."/>
            <person name="Yandava C."/>
            <person name="Haas B."/>
            <person name="Nusbaum C."/>
            <person name="Birren B."/>
        </authorList>
    </citation>
    <scope>NUCLEOTIDE SEQUENCE [LARGE SCALE GENOMIC DNA]</scope>
    <source>
        <strain evidence="3">ATCC 50818</strain>
    </source>
</reference>
<evidence type="ECO:0000313" key="4">
    <source>
        <dbReference type="Proteomes" id="UP000007799"/>
    </source>
</evidence>
<feature type="region of interest" description="Disordered" evidence="1">
    <location>
        <begin position="46"/>
        <end position="69"/>
    </location>
</feature>
<proteinExistence type="predicted"/>
<evidence type="ECO:0000313" key="3">
    <source>
        <dbReference type="EMBL" id="EGD72593.1"/>
    </source>
</evidence>
<evidence type="ECO:0000256" key="2">
    <source>
        <dbReference type="SAM" id="SignalP"/>
    </source>
</evidence>
<gene>
    <name evidence="3" type="ORF">PTSG_04329</name>
</gene>
<evidence type="ECO:0008006" key="5">
    <source>
        <dbReference type="Google" id="ProtNLM"/>
    </source>
</evidence>
<dbReference type="GeneID" id="16075000"/>
<dbReference type="Proteomes" id="UP000007799">
    <property type="component" value="Unassembled WGS sequence"/>
</dbReference>
<dbReference type="InParanoid" id="F2U885"/>
<keyword evidence="4" id="KW-1185">Reference proteome</keyword>
<name>F2U885_SALR5</name>
<dbReference type="AlphaFoldDB" id="F2U885"/>
<feature type="signal peptide" evidence="2">
    <location>
        <begin position="1"/>
        <end position="17"/>
    </location>
</feature>
<evidence type="ECO:0000256" key="1">
    <source>
        <dbReference type="SAM" id="MobiDB-lite"/>
    </source>
</evidence>
<protein>
    <recommendedName>
        <fullName evidence="5">Altered inheritance of mitochondria protein 5, mitochondrial</fullName>
    </recommendedName>
</protein>
<accession>F2U885</accession>
<dbReference type="KEGG" id="sre:PTSG_04329"/>
<sequence length="123" mass="13197">MGFVGGVRGFLLGLGSGWFLYHLASSDLANTTAQAQAQIDTAAQTLASFSSHPSSKQPEPSLMEGVPESRSLSDFQQSWNSFATRLASQQSDDGVLPLQEKVWAGARQVFASVRDLMSSSQQD</sequence>
<keyword evidence="2" id="KW-0732">Signal</keyword>
<organism evidence="4">
    <name type="scientific">Salpingoeca rosetta (strain ATCC 50818 / BSB-021)</name>
    <dbReference type="NCBI Taxonomy" id="946362"/>
    <lineage>
        <taxon>Eukaryota</taxon>
        <taxon>Choanoflagellata</taxon>
        <taxon>Craspedida</taxon>
        <taxon>Salpingoecidae</taxon>
        <taxon>Salpingoeca</taxon>
    </lineage>
</organism>
<feature type="compositionally biased region" description="Polar residues" evidence="1">
    <location>
        <begin position="48"/>
        <end position="58"/>
    </location>
</feature>
<dbReference type="EMBL" id="GL832964">
    <property type="protein sequence ID" value="EGD72593.1"/>
    <property type="molecule type" value="Genomic_DNA"/>
</dbReference>